<dbReference type="NCBIfam" id="TIGR03715">
    <property type="entry name" value="KxYKxGKxW"/>
    <property type="match status" value="1"/>
</dbReference>
<accession>A0A4Z0JDJ4</accession>
<dbReference type="SUPFAM" id="SSF52058">
    <property type="entry name" value="L domain-like"/>
    <property type="match status" value="1"/>
</dbReference>
<dbReference type="InterPro" id="IPR009459">
    <property type="entry name" value="MucBP_dom"/>
</dbReference>
<dbReference type="InterPro" id="IPR022263">
    <property type="entry name" value="KxYKxGKxW"/>
</dbReference>
<feature type="compositionally biased region" description="Low complexity" evidence="4">
    <location>
        <begin position="806"/>
        <end position="830"/>
    </location>
</feature>
<feature type="region of interest" description="Disordered" evidence="4">
    <location>
        <begin position="142"/>
        <end position="206"/>
    </location>
</feature>
<gene>
    <name evidence="8" type="ORF">EGT51_01715</name>
</gene>
<dbReference type="Proteomes" id="UP000297348">
    <property type="component" value="Unassembled WGS sequence"/>
</dbReference>
<reference evidence="8 9" key="1">
    <citation type="submission" date="2018-10" db="EMBL/GenBank/DDBJ databases">
        <title>Lactobacillus sp. R7 and Lactobacillus sp. R19 isolated from fermented mustard green product of Taiwan.</title>
        <authorList>
            <person name="Lin S.-T."/>
        </authorList>
    </citation>
    <scope>NUCLEOTIDE SEQUENCE [LARGE SCALE GENOMIC DNA]</scope>
    <source>
        <strain evidence="8 9">BCRC 81129</strain>
    </source>
</reference>
<feature type="region of interest" description="Disordered" evidence="4">
    <location>
        <begin position="663"/>
        <end position="830"/>
    </location>
</feature>
<feature type="compositionally biased region" description="Low complexity" evidence="4">
    <location>
        <begin position="142"/>
        <end position="162"/>
    </location>
</feature>
<organism evidence="8 9">
    <name type="scientific">Levilactobacillus suantsaiihabitans</name>
    <dbReference type="NCBI Taxonomy" id="2487722"/>
    <lineage>
        <taxon>Bacteria</taxon>
        <taxon>Bacillati</taxon>
        <taxon>Bacillota</taxon>
        <taxon>Bacilli</taxon>
        <taxon>Lactobacillales</taxon>
        <taxon>Lactobacillaceae</taxon>
        <taxon>Levilactobacillus</taxon>
    </lineage>
</organism>
<dbReference type="InterPro" id="IPR050836">
    <property type="entry name" value="SDS22/Internalin_LRR"/>
</dbReference>
<feature type="compositionally biased region" description="Low complexity" evidence="4">
    <location>
        <begin position="728"/>
        <end position="775"/>
    </location>
</feature>
<keyword evidence="5" id="KW-0812">Transmembrane</keyword>
<dbReference type="InterPro" id="IPR025875">
    <property type="entry name" value="Leu-rich_rpt_4"/>
</dbReference>
<evidence type="ECO:0000256" key="4">
    <source>
        <dbReference type="SAM" id="MobiDB-lite"/>
    </source>
</evidence>
<evidence type="ECO:0000256" key="6">
    <source>
        <dbReference type="SAM" id="SignalP"/>
    </source>
</evidence>
<evidence type="ECO:0000313" key="9">
    <source>
        <dbReference type="Proteomes" id="UP000297348"/>
    </source>
</evidence>
<dbReference type="InterPro" id="IPR001611">
    <property type="entry name" value="Leu-rich_rpt"/>
</dbReference>
<keyword evidence="9" id="KW-1185">Reference proteome</keyword>
<evidence type="ECO:0000256" key="3">
    <source>
        <dbReference type="ARBA" id="ARBA00022737"/>
    </source>
</evidence>
<dbReference type="EMBL" id="RKLX01000002">
    <property type="protein sequence ID" value="TGD19933.1"/>
    <property type="molecule type" value="Genomic_DNA"/>
</dbReference>
<dbReference type="PANTHER" id="PTHR46652:SF3">
    <property type="entry name" value="LEUCINE-RICH REPEAT-CONTAINING PROTEIN 9"/>
    <property type="match status" value="1"/>
</dbReference>
<dbReference type="Gene3D" id="3.10.20.320">
    <property type="entry name" value="Putative peptidoglycan bound protein (lpxtg motif)"/>
    <property type="match status" value="1"/>
</dbReference>
<dbReference type="InterPro" id="IPR032675">
    <property type="entry name" value="LRR_dom_sf"/>
</dbReference>
<feature type="chain" id="PRO_5021236737" description="MucBP domain-containing protein" evidence="6">
    <location>
        <begin position="43"/>
        <end position="859"/>
    </location>
</feature>
<dbReference type="PROSITE" id="PS51450">
    <property type="entry name" value="LRR"/>
    <property type="match status" value="1"/>
</dbReference>
<keyword evidence="3" id="KW-0677">Repeat</keyword>
<keyword evidence="2 6" id="KW-0732">Signal</keyword>
<proteinExistence type="predicted"/>
<dbReference type="PANTHER" id="PTHR46652">
    <property type="entry name" value="LEUCINE-RICH REPEAT AND IQ DOMAIN-CONTAINING PROTEIN 1-RELATED"/>
    <property type="match status" value="1"/>
</dbReference>
<dbReference type="AlphaFoldDB" id="A0A4Z0JDJ4"/>
<dbReference type="Pfam" id="PF12799">
    <property type="entry name" value="LRR_4"/>
    <property type="match status" value="1"/>
</dbReference>
<comment type="caution">
    <text evidence="8">The sequence shown here is derived from an EMBL/GenBank/DDBJ whole genome shotgun (WGS) entry which is preliminary data.</text>
</comment>
<sequence length="859" mass="87952">MIVRKEMTTKTHYKMYKSGKRWVFAGLISGALFLSAGVTAQADEQPGAATAATVTAVASSESAPSAATAATDTPAVTDEAPAASTAVEPAGTTKPAGTVDDVAPSPVTPDETTTTTAVPAVPATPAVTVTADSVADTVTTPAPAADSAATTTSTTADAVGTTKPTGEADPVIAPTDPATSTTDEPLGTTKPAATVDPVTPGTDDGQAIDAVSTVTTSATPTVPVDPVVETAVVPTVAQPALETAATTRPALDVTPVATADSVSVSTIRPDPTHLPDVLTTGWIQPAVALVQAELTKPATVATVAHTKETPAIDLWMPNKRLQQMVLLALQKLHASDKTWSTVDDITQEDLARLKKLVAVGHNGMGTYIDGHTAFSLVGLEHAVNLETLMLTNTLNVAPGAFFGDIEDVTPLANLQQLTVLDLQHNRIKDVTPLANLKHLKQLALAYNAIQDFSPLKDTVPREPGSFTDTGQFIFLDPVLINEADRTGHLQAACTTIDGEVVQLTATAAVAQPLFHVNEQSTYHVYFTGGNPQPDGQGGVNYTYIQDQKPGATSWPGDDSIHVDPLTDYYYLTGVYKPFGSIDFAVIQPYAIAHNAANVTVHHVDETGEEIAPAETLKPGLVGETYTTTPVTVPHYVLQTTPANATGVYGETAIDVTYIYAEEEADTEEGGNTTPPGTDGGGNTTTPGQPGQPAPAPAPGGETPGGDHDQQPGNPGDGQSDGNQGGSQGNQPGTPGNQGTGDQVTGAQPGATTPGTAPQPGTTGTAVTDDAAGDTALPGLTTPSTPDNQAPGHAGQVTALAHSHARPTTPTGTSLAAASTSPTATTLPQTSDHATSAIWGVALLTGMLGWLGVKLKRQRH</sequence>
<feature type="transmembrane region" description="Helical" evidence="5">
    <location>
        <begin position="835"/>
        <end position="852"/>
    </location>
</feature>
<feature type="region of interest" description="Disordered" evidence="4">
    <location>
        <begin position="59"/>
        <end position="120"/>
    </location>
</feature>
<evidence type="ECO:0000313" key="8">
    <source>
        <dbReference type="EMBL" id="TGD19933.1"/>
    </source>
</evidence>
<feature type="domain" description="MucBP" evidence="7">
    <location>
        <begin position="597"/>
        <end position="659"/>
    </location>
</feature>
<evidence type="ECO:0000256" key="2">
    <source>
        <dbReference type="ARBA" id="ARBA00022729"/>
    </source>
</evidence>
<keyword evidence="1" id="KW-0433">Leucine-rich repeat</keyword>
<keyword evidence="5" id="KW-0472">Membrane</keyword>
<evidence type="ECO:0000256" key="1">
    <source>
        <dbReference type="ARBA" id="ARBA00022614"/>
    </source>
</evidence>
<evidence type="ECO:0000259" key="7">
    <source>
        <dbReference type="Pfam" id="PF06458"/>
    </source>
</evidence>
<name>A0A4Z0JDJ4_9LACO</name>
<keyword evidence="5" id="KW-1133">Transmembrane helix</keyword>
<dbReference type="Pfam" id="PF06458">
    <property type="entry name" value="MucBP"/>
    <property type="match status" value="1"/>
</dbReference>
<feature type="compositionally biased region" description="Low complexity" evidence="4">
    <location>
        <begin position="59"/>
        <end position="83"/>
    </location>
</feature>
<evidence type="ECO:0000256" key="5">
    <source>
        <dbReference type="SAM" id="Phobius"/>
    </source>
</evidence>
<dbReference type="OrthoDB" id="2307220at2"/>
<protein>
    <recommendedName>
        <fullName evidence="7">MucBP domain-containing protein</fullName>
    </recommendedName>
</protein>
<feature type="signal peptide" evidence="6">
    <location>
        <begin position="1"/>
        <end position="42"/>
    </location>
</feature>
<feature type="compositionally biased region" description="Low complexity" evidence="4">
    <location>
        <begin position="710"/>
        <end position="721"/>
    </location>
</feature>
<dbReference type="Gene3D" id="3.80.10.10">
    <property type="entry name" value="Ribonuclease Inhibitor"/>
    <property type="match status" value="1"/>
</dbReference>
<feature type="compositionally biased region" description="Low complexity" evidence="4">
    <location>
        <begin position="104"/>
        <end position="120"/>
    </location>
</feature>
<dbReference type="Pfam" id="PF19258">
    <property type="entry name" value="KxYKxGKxW_sig"/>
    <property type="match status" value="1"/>
</dbReference>